<comment type="similarity">
    <text evidence="2 12">Belongs to the short-chain dehydrogenases/reductases (SDR) family.</text>
</comment>
<dbReference type="OrthoDB" id="10253736at2759"/>
<dbReference type="FunCoup" id="A0A1B7NGN9">
    <property type="interactions" value="119"/>
</dbReference>
<evidence type="ECO:0000256" key="12">
    <source>
        <dbReference type="RuleBase" id="RU000363"/>
    </source>
</evidence>
<dbReference type="PANTHER" id="PTHR24322:SF736">
    <property type="entry name" value="RETINOL DEHYDROGENASE 10"/>
    <property type="match status" value="1"/>
</dbReference>
<evidence type="ECO:0000256" key="4">
    <source>
        <dbReference type="ARBA" id="ARBA00022857"/>
    </source>
</evidence>
<dbReference type="PANTHER" id="PTHR24322">
    <property type="entry name" value="PKSB"/>
    <property type="match status" value="1"/>
</dbReference>
<sequence>MNTPGSSYDAAPIYDSVDIDMVIKVLSQTAFSPFFTCFIPIFYVFQGYQFTDPVVLVSSLYCSAVSAFWLLKWISQLYRNQNSLFFKPQPLDWSDQIVVVTGGASGVGELLANTLAVRNVTVVVLDVKPIVTENYNITYYPCDVSKWEAVEAVSKKIIEEIGQPTMLINNAGVVQGKLIVDLKPEDIYQTFGVNTLAHFWTLKAFLPGMIENKTGHIVTVASVLSFLGSARMADYCASKAALVTLNESLRYELDKIYNAPGIRTTIVCPGHILTPLFSTIQLPSNPFFQFLVPSIAPVTVVKSIITALDAQQSRTIFLPFYTNMVPAVRMVPSYVRDLVQKFSGADQSMSNFTKVTARRPDEGVLATGKY</sequence>
<organism evidence="15 16">
    <name type="scientific">Rhizopogon vinicolor AM-OR11-026</name>
    <dbReference type="NCBI Taxonomy" id="1314800"/>
    <lineage>
        <taxon>Eukaryota</taxon>
        <taxon>Fungi</taxon>
        <taxon>Dikarya</taxon>
        <taxon>Basidiomycota</taxon>
        <taxon>Agaricomycotina</taxon>
        <taxon>Agaricomycetes</taxon>
        <taxon>Agaricomycetidae</taxon>
        <taxon>Boletales</taxon>
        <taxon>Suillineae</taxon>
        <taxon>Rhizopogonaceae</taxon>
        <taxon>Rhizopogon</taxon>
    </lineage>
</organism>
<evidence type="ECO:0000256" key="9">
    <source>
        <dbReference type="ARBA" id="ARBA00059620"/>
    </source>
</evidence>
<comment type="subcellular location">
    <subcellularLocation>
        <location evidence="1">Membrane</location>
        <topology evidence="1">Multi-pass membrane protein</topology>
    </subcellularLocation>
</comment>
<dbReference type="InterPro" id="IPR020904">
    <property type="entry name" value="Sc_DH/Rdtase_CS"/>
</dbReference>
<dbReference type="Pfam" id="PF00106">
    <property type="entry name" value="adh_short"/>
    <property type="match status" value="1"/>
</dbReference>
<name>A0A1B7NGN9_9AGAM</name>
<evidence type="ECO:0000256" key="11">
    <source>
        <dbReference type="ARBA" id="ARBA00082544"/>
    </source>
</evidence>
<comment type="function">
    <text evidence="9">Catalyzes the reduction of all-trans-retinal to all-trans-retinol in the presence of NADPH.</text>
</comment>
<reference evidence="15 16" key="1">
    <citation type="submission" date="2016-06" db="EMBL/GenBank/DDBJ databases">
        <title>Comparative genomics of the ectomycorrhizal sister species Rhizopogon vinicolor and Rhizopogon vesiculosus (Basidiomycota: Boletales) reveals a divergence of the mating type B locus.</title>
        <authorList>
            <consortium name="DOE Joint Genome Institute"/>
            <person name="Mujic A.B."/>
            <person name="Kuo A."/>
            <person name="Tritt A."/>
            <person name="Lipzen A."/>
            <person name="Chen C."/>
            <person name="Johnson J."/>
            <person name="Sharma A."/>
            <person name="Barry K."/>
            <person name="Grigoriev I.V."/>
            <person name="Spatafora J.W."/>
        </authorList>
    </citation>
    <scope>NUCLEOTIDE SEQUENCE [LARGE SCALE GENOMIC DNA]</scope>
    <source>
        <strain evidence="15 16">AM-OR11-026</strain>
    </source>
</reference>
<keyword evidence="7" id="KW-0443">Lipid metabolism</keyword>
<dbReference type="SMART" id="SM00822">
    <property type="entry name" value="PKS_KR"/>
    <property type="match status" value="1"/>
</dbReference>
<dbReference type="GO" id="GO:0016020">
    <property type="term" value="C:membrane"/>
    <property type="evidence" value="ECO:0007669"/>
    <property type="project" value="UniProtKB-SubCell"/>
</dbReference>
<dbReference type="PRINTS" id="PR00080">
    <property type="entry name" value="SDRFAMILY"/>
</dbReference>
<keyword evidence="16" id="KW-1185">Reference proteome</keyword>
<keyword evidence="4" id="KW-0521">NADP</keyword>
<evidence type="ECO:0000256" key="3">
    <source>
        <dbReference type="ARBA" id="ARBA00022692"/>
    </source>
</evidence>
<keyword evidence="6" id="KW-0560">Oxidoreductase</keyword>
<dbReference type="Gene3D" id="3.40.50.720">
    <property type="entry name" value="NAD(P)-binding Rossmann-like Domain"/>
    <property type="match status" value="1"/>
</dbReference>
<dbReference type="AlphaFoldDB" id="A0A1B7NGN9"/>
<proteinExistence type="inferred from homology"/>
<keyword evidence="5 13" id="KW-1133">Transmembrane helix</keyword>
<evidence type="ECO:0000259" key="14">
    <source>
        <dbReference type="SMART" id="SM00822"/>
    </source>
</evidence>
<feature type="domain" description="Ketoreductase" evidence="14">
    <location>
        <begin position="96"/>
        <end position="265"/>
    </location>
</feature>
<keyword evidence="8 13" id="KW-0472">Membrane</keyword>
<evidence type="ECO:0000256" key="2">
    <source>
        <dbReference type="ARBA" id="ARBA00006484"/>
    </source>
</evidence>
<protein>
    <recommendedName>
        <fullName evidence="10">Short-chain dehydrogenase/reductase 3</fullName>
    </recommendedName>
    <alternativeName>
        <fullName evidence="11">Retinal short-chain dehydrogenase/reductase 1</fullName>
    </alternativeName>
</protein>
<dbReference type="GO" id="GO:0052650">
    <property type="term" value="F:all-trans-retinol dehydrogenase (NADP+) activity"/>
    <property type="evidence" value="ECO:0007669"/>
    <property type="project" value="UniProtKB-ARBA"/>
</dbReference>
<evidence type="ECO:0000313" key="15">
    <source>
        <dbReference type="EMBL" id="OAX44028.1"/>
    </source>
</evidence>
<keyword evidence="3 13" id="KW-0812">Transmembrane</keyword>
<evidence type="ECO:0000256" key="6">
    <source>
        <dbReference type="ARBA" id="ARBA00023002"/>
    </source>
</evidence>
<dbReference type="SUPFAM" id="SSF51735">
    <property type="entry name" value="NAD(P)-binding Rossmann-fold domains"/>
    <property type="match status" value="1"/>
</dbReference>
<dbReference type="InterPro" id="IPR002347">
    <property type="entry name" value="SDR_fam"/>
</dbReference>
<dbReference type="Proteomes" id="UP000092154">
    <property type="component" value="Unassembled WGS sequence"/>
</dbReference>
<dbReference type="PRINTS" id="PR00081">
    <property type="entry name" value="GDHRDH"/>
</dbReference>
<evidence type="ECO:0000256" key="1">
    <source>
        <dbReference type="ARBA" id="ARBA00004141"/>
    </source>
</evidence>
<dbReference type="CDD" id="cd05339">
    <property type="entry name" value="17beta-HSDXI-like_SDR_c"/>
    <property type="match status" value="1"/>
</dbReference>
<evidence type="ECO:0000256" key="5">
    <source>
        <dbReference type="ARBA" id="ARBA00022989"/>
    </source>
</evidence>
<evidence type="ECO:0000256" key="10">
    <source>
        <dbReference type="ARBA" id="ARBA00068717"/>
    </source>
</evidence>
<dbReference type="EMBL" id="KV448129">
    <property type="protein sequence ID" value="OAX44028.1"/>
    <property type="molecule type" value="Genomic_DNA"/>
</dbReference>
<feature type="transmembrane region" description="Helical" evidence="13">
    <location>
        <begin position="30"/>
        <end position="48"/>
    </location>
</feature>
<feature type="transmembrane region" description="Helical" evidence="13">
    <location>
        <begin position="54"/>
        <end position="71"/>
    </location>
</feature>
<evidence type="ECO:0000256" key="13">
    <source>
        <dbReference type="SAM" id="Phobius"/>
    </source>
</evidence>
<dbReference type="InterPro" id="IPR057326">
    <property type="entry name" value="KR_dom"/>
</dbReference>
<gene>
    <name evidence="15" type="ORF">K503DRAFT_730279</name>
</gene>
<evidence type="ECO:0000313" key="16">
    <source>
        <dbReference type="Proteomes" id="UP000092154"/>
    </source>
</evidence>
<dbReference type="InParanoid" id="A0A1B7NGN9"/>
<evidence type="ECO:0000256" key="7">
    <source>
        <dbReference type="ARBA" id="ARBA00023098"/>
    </source>
</evidence>
<dbReference type="FunFam" id="3.40.50.720:FF:000131">
    <property type="entry name" value="Short-chain dehydrogenase/reductase 3"/>
    <property type="match status" value="1"/>
</dbReference>
<dbReference type="InterPro" id="IPR036291">
    <property type="entry name" value="NAD(P)-bd_dom_sf"/>
</dbReference>
<dbReference type="STRING" id="1314800.A0A1B7NGN9"/>
<accession>A0A1B7NGN9</accession>
<dbReference type="PROSITE" id="PS00061">
    <property type="entry name" value="ADH_SHORT"/>
    <property type="match status" value="1"/>
</dbReference>
<evidence type="ECO:0000256" key="8">
    <source>
        <dbReference type="ARBA" id="ARBA00023136"/>
    </source>
</evidence>